<name>A0A3L7JT42_9BACI</name>
<evidence type="ECO:0000313" key="1">
    <source>
        <dbReference type="EMBL" id="RLQ94003.1"/>
    </source>
</evidence>
<sequence>MNINEELISEALKDFDGLFQIADKKTRKLLLKTIIRKIELENDRKTIKSITFWFEEENTPPPTPSIFLVKFYQ</sequence>
<dbReference type="Proteomes" id="UP000276770">
    <property type="component" value="Unassembled WGS sequence"/>
</dbReference>
<reference evidence="1 2" key="1">
    <citation type="submission" date="2018-10" db="EMBL/GenBank/DDBJ databases">
        <title>Falsibacillus sp. genome draft.</title>
        <authorList>
            <person name="Shi S."/>
        </authorList>
    </citation>
    <scope>NUCLEOTIDE SEQUENCE [LARGE SCALE GENOMIC DNA]</scope>
    <source>
        <strain evidence="1 2">GY 10110</strain>
    </source>
</reference>
<gene>
    <name evidence="1" type="ORF">D9X91_15315</name>
</gene>
<organism evidence="1 2">
    <name type="scientific">Falsibacillus albus</name>
    <dbReference type="NCBI Taxonomy" id="2478915"/>
    <lineage>
        <taxon>Bacteria</taxon>
        <taxon>Bacillati</taxon>
        <taxon>Bacillota</taxon>
        <taxon>Bacilli</taxon>
        <taxon>Bacillales</taxon>
        <taxon>Bacillaceae</taxon>
        <taxon>Falsibacillus</taxon>
    </lineage>
</organism>
<protein>
    <submittedName>
        <fullName evidence="1">DNA recombinase</fullName>
    </submittedName>
</protein>
<dbReference type="AlphaFoldDB" id="A0A3L7JT42"/>
<comment type="caution">
    <text evidence="1">The sequence shown here is derived from an EMBL/GenBank/DDBJ whole genome shotgun (WGS) entry which is preliminary data.</text>
</comment>
<dbReference type="EMBL" id="RCVZ01000011">
    <property type="protein sequence ID" value="RLQ94003.1"/>
    <property type="molecule type" value="Genomic_DNA"/>
</dbReference>
<proteinExistence type="predicted"/>
<keyword evidence="2" id="KW-1185">Reference proteome</keyword>
<evidence type="ECO:0000313" key="2">
    <source>
        <dbReference type="Proteomes" id="UP000276770"/>
    </source>
</evidence>
<accession>A0A3L7JT42</accession>